<evidence type="ECO:0000313" key="7">
    <source>
        <dbReference type="Proteomes" id="UP001596977"/>
    </source>
</evidence>
<dbReference type="SUPFAM" id="SSF53850">
    <property type="entry name" value="Periplasmic binding protein-like II"/>
    <property type="match status" value="1"/>
</dbReference>
<reference evidence="7" key="1">
    <citation type="journal article" date="2019" name="Int. J. Syst. Evol. Microbiol.">
        <title>The Global Catalogue of Microorganisms (GCM) 10K type strain sequencing project: providing services to taxonomists for standard genome sequencing and annotation.</title>
        <authorList>
            <consortium name="The Broad Institute Genomics Platform"/>
            <consortium name="The Broad Institute Genome Sequencing Center for Infectious Disease"/>
            <person name="Wu L."/>
            <person name="Ma J."/>
        </authorList>
    </citation>
    <scope>NUCLEOTIDE SEQUENCE [LARGE SCALE GENOMIC DNA]</scope>
    <source>
        <strain evidence="7">CCUG 62982</strain>
    </source>
</reference>
<gene>
    <name evidence="6" type="ORF">ACFQ1E_04555</name>
</gene>
<dbReference type="Gene3D" id="1.10.10.10">
    <property type="entry name" value="Winged helix-like DNA-binding domain superfamily/Winged helix DNA-binding domain"/>
    <property type="match status" value="1"/>
</dbReference>
<dbReference type="InterPro" id="IPR036390">
    <property type="entry name" value="WH_DNA-bd_sf"/>
</dbReference>
<keyword evidence="2" id="KW-0805">Transcription regulation</keyword>
<dbReference type="Proteomes" id="UP001596977">
    <property type="component" value="Unassembled WGS sequence"/>
</dbReference>
<dbReference type="CDD" id="cd08414">
    <property type="entry name" value="PBP2_LTTR_aromatics_like"/>
    <property type="match status" value="1"/>
</dbReference>
<sequence>MNAFRFTEYIMELRQARQFVALAEALNFHRAAEALGMSQPPLSISMRKLEQELGVALFVRQSRGVTLTEAGHAALPHARRVLGNVEAMRDAIRATTDGMGGRLSVGFVGSAIYALLPKVVPLFRSQRPAVDLRLREATTLEILNGLESGDLDIGVLRTPVLDAGDVALEPLMREEMILLIPRNHSLHGQDRLRLEDLRDEPFIGYDRARLPNYCHLSLSACDSAGFQPRIAEEAAHLHTLIALVESGIGIALAPSVARIPGASRVGYARITVRGAPIVIGLALATRRDDTRPSRDAFVSALRGAAAELAEGETVLTGEMLR</sequence>
<dbReference type="EMBL" id="JBHTJG010000001">
    <property type="protein sequence ID" value="MFD0945601.1"/>
    <property type="molecule type" value="Genomic_DNA"/>
</dbReference>
<dbReference type="InterPro" id="IPR005119">
    <property type="entry name" value="LysR_subst-bd"/>
</dbReference>
<keyword evidence="4" id="KW-0804">Transcription</keyword>
<dbReference type="Pfam" id="PF03466">
    <property type="entry name" value="LysR_substrate"/>
    <property type="match status" value="1"/>
</dbReference>
<evidence type="ECO:0000256" key="4">
    <source>
        <dbReference type="ARBA" id="ARBA00023163"/>
    </source>
</evidence>
<evidence type="ECO:0000259" key="5">
    <source>
        <dbReference type="PROSITE" id="PS50931"/>
    </source>
</evidence>
<dbReference type="PRINTS" id="PR00039">
    <property type="entry name" value="HTHLYSR"/>
</dbReference>
<dbReference type="Gene3D" id="3.40.190.10">
    <property type="entry name" value="Periplasmic binding protein-like II"/>
    <property type="match status" value="2"/>
</dbReference>
<proteinExistence type="inferred from homology"/>
<keyword evidence="7" id="KW-1185">Reference proteome</keyword>
<comment type="similarity">
    <text evidence="1">Belongs to the LysR transcriptional regulatory family.</text>
</comment>
<dbReference type="InterPro" id="IPR000847">
    <property type="entry name" value="LysR_HTH_N"/>
</dbReference>
<dbReference type="PANTHER" id="PTHR30346">
    <property type="entry name" value="TRANSCRIPTIONAL DUAL REGULATOR HCAR-RELATED"/>
    <property type="match status" value="1"/>
</dbReference>
<keyword evidence="3" id="KW-0238">DNA-binding</keyword>
<dbReference type="InterPro" id="IPR036388">
    <property type="entry name" value="WH-like_DNA-bd_sf"/>
</dbReference>
<protein>
    <submittedName>
        <fullName evidence="6">LysR family transcriptional regulator</fullName>
    </submittedName>
</protein>
<evidence type="ECO:0000256" key="1">
    <source>
        <dbReference type="ARBA" id="ARBA00009437"/>
    </source>
</evidence>
<dbReference type="SUPFAM" id="SSF46785">
    <property type="entry name" value="Winged helix' DNA-binding domain"/>
    <property type="match status" value="1"/>
</dbReference>
<comment type="caution">
    <text evidence="6">The sequence shown here is derived from an EMBL/GenBank/DDBJ whole genome shotgun (WGS) entry which is preliminary data.</text>
</comment>
<dbReference type="PANTHER" id="PTHR30346:SF0">
    <property type="entry name" value="HCA OPERON TRANSCRIPTIONAL ACTIVATOR HCAR"/>
    <property type="match status" value="1"/>
</dbReference>
<dbReference type="Pfam" id="PF00126">
    <property type="entry name" value="HTH_1"/>
    <property type="match status" value="1"/>
</dbReference>
<dbReference type="PROSITE" id="PS50931">
    <property type="entry name" value="HTH_LYSR"/>
    <property type="match status" value="1"/>
</dbReference>
<name>A0ABW3H293_9SPHN</name>
<evidence type="ECO:0000313" key="6">
    <source>
        <dbReference type="EMBL" id="MFD0945601.1"/>
    </source>
</evidence>
<dbReference type="RefSeq" id="WP_264942164.1">
    <property type="nucleotide sequence ID" value="NZ_JAPDRA010000001.1"/>
</dbReference>
<feature type="domain" description="HTH lysR-type" evidence="5">
    <location>
        <begin position="11"/>
        <end position="68"/>
    </location>
</feature>
<evidence type="ECO:0000256" key="2">
    <source>
        <dbReference type="ARBA" id="ARBA00023015"/>
    </source>
</evidence>
<evidence type="ECO:0000256" key="3">
    <source>
        <dbReference type="ARBA" id="ARBA00023125"/>
    </source>
</evidence>
<organism evidence="6 7">
    <name type="scientific">Sphingomonas canadensis</name>
    <dbReference type="NCBI Taxonomy" id="1219257"/>
    <lineage>
        <taxon>Bacteria</taxon>
        <taxon>Pseudomonadati</taxon>
        <taxon>Pseudomonadota</taxon>
        <taxon>Alphaproteobacteria</taxon>
        <taxon>Sphingomonadales</taxon>
        <taxon>Sphingomonadaceae</taxon>
        <taxon>Sphingomonas</taxon>
    </lineage>
</organism>
<accession>A0ABW3H293</accession>